<feature type="domain" description="Transposase IS110-like N-terminal" evidence="1">
    <location>
        <begin position="8"/>
        <end position="47"/>
    </location>
</feature>
<dbReference type="GO" id="GO:0006313">
    <property type="term" value="P:DNA transposition"/>
    <property type="evidence" value="ECO:0007669"/>
    <property type="project" value="InterPro"/>
</dbReference>
<proteinExistence type="predicted"/>
<evidence type="ECO:0000313" key="3">
    <source>
        <dbReference type="Proteomes" id="UP000637578"/>
    </source>
</evidence>
<accession>A0A8J3C5T3</accession>
<dbReference type="InterPro" id="IPR002525">
    <property type="entry name" value="Transp_IS110-like_N"/>
</dbReference>
<protein>
    <recommendedName>
        <fullName evidence="1">Transposase IS110-like N-terminal domain-containing protein</fullName>
    </recommendedName>
</protein>
<reference evidence="2" key="2">
    <citation type="submission" date="2020-09" db="EMBL/GenBank/DDBJ databases">
        <authorList>
            <person name="Sun Q."/>
            <person name="Zhou Y."/>
        </authorList>
    </citation>
    <scope>NUCLEOTIDE SEQUENCE</scope>
    <source>
        <strain evidence="2">CGMCC 4.5737</strain>
    </source>
</reference>
<dbReference type="GO" id="GO:0003677">
    <property type="term" value="F:DNA binding"/>
    <property type="evidence" value="ECO:0007669"/>
    <property type="project" value="InterPro"/>
</dbReference>
<organism evidence="2 3">
    <name type="scientific">Longimycelium tulufanense</name>
    <dbReference type="NCBI Taxonomy" id="907463"/>
    <lineage>
        <taxon>Bacteria</taxon>
        <taxon>Bacillati</taxon>
        <taxon>Actinomycetota</taxon>
        <taxon>Actinomycetes</taxon>
        <taxon>Pseudonocardiales</taxon>
        <taxon>Pseudonocardiaceae</taxon>
        <taxon>Longimycelium</taxon>
    </lineage>
</organism>
<comment type="caution">
    <text evidence="2">The sequence shown here is derived from an EMBL/GenBank/DDBJ whole genome shotgun (WGS) entry which is preliminary data.</text>
</comment>
<sequence>MAACKEWAGIDVGKGFHHAYAVDETGTVVFPRKVVNGQAAIEQLIARTIAETARMRGDLTPITSPD</sequence>
<dbReference type="Proteomes" id="UP000637578">
    <property type="component" value="Unassembled WGS sequence"/>
</dbReference>
<reference evidence="2" key="1">
    <citation type="journal article" date="2014" name="Int. J. Syst. Evol. Microbiol.">
        <title>Complete genome sequence of Corynebacterium casei LMG S-19264T (=DSM 44701T), isolated from a smear-ripened cheese.</title>
        <authorList>
            <consortium name="US DOE Joint Genome Institute (JGI-PGF)"/>
            <person name="Walter F."/>
            <person name="Albersmeier A."/>
            <person name="Kalinowski J."/>
            <person name="Ruckert C."/>
        </authorList>
    </citation>
    <scope>NUCLEOTIDE SEQUENCE</scope>
    <source>
        <strain evidence="2">CGMCC 4.5737</strain>
    </source>
</reference>
<dbReference type="Pfam" id="PF01548">
    <property type="entry name" value="DEDD_Tnp_IS110"/>
    <property type="match status" value="1"/>
</dbReference>
<keyword evidence="3" id="KW-1185">Reference proteome</keyword>
<evidence type="ECO:0000259" key="1">
    <source>
        <dbReference type="Pfam" id="PF01548"/>
    </source>
</evidence>
<dbReference type="GO" id="GO:0004803">
    <property type="term" value="F:transposase activity"/>
    <property type="evidence" value="ECO:0007669"/>
    <property type="project" value="InterPro"/>
</dbReference>
<evidence type="ECO:0000313" key="2">
    <source>
        <dbReference type="EMBL" id="GGM34355.1"/>
    </source>
</evidence>
<dbReference type="AlphaFoldDB" id="A0A8J3C5T3"/>
<gene>
    <name evidence="2" type="ORF">GCM10012275_02120</name>
</gene>
<name>A0A8J3C5T3_9PSEU</name>
<dbReference type="EMBL" id="BMMK01000001">
    <property type="protein sequence ID" value="GGM34355.1"/>
    <property type="molecule type" value="Genomic_DNA"/>
</dbReference>